<dbReference type="PANTHER" id="PTHR32089:SF112">
    <property type="entry name" value="LYSOZYME-LIKE PROTEIN-RELATED"/>
    <property type="match status" value="1"/>
</dbReference>
<dbReference type="EMBL" id="FMZB01000001">
    <property type="protein sequence ID" value="SDC17029.1"/>
    <property type="molecule type" value="Genomic_DNA"/>
</dbReference>
<protein>
    <submittedName>
        <fullName evidence="5">Methyl-accepting chemotaxis protein</fullName>
    </submittedName>
</protein>
<dbReference type="PROSITE" id="PS50111">
    <property type="entry name" value="CHEMOTAXIS_TRANSDUC_2"/>
    <property type="match status" value="1"/>
</dbReference>
<dbReference type="InterPro" id="IPR004089">
    <property type="entry name" value="MCPsignal_dom"/>
</dbReference>
<keyword evidence="3" id="KW-0472">Membrane</keyword>
<feature type="domain" description="Methyl-accepting transducer" evidence="4">
    <location>
        <begin position="93"/>
        <end position="350"/>
    </location>
</feature>
<keyword evidence="1 2" id="KW-0807">Transducer</keyword>
<sequence>MMKKRHIVTMLSVGYLYACLLILQNERVFFMEWWINVIIGLVLAGGSLAFIFVYKQEKLEETAEQIMEEPILQEPAATIEPDVEPVIEEGNTELEQTGEALRQIVIALEEVTVGSENQSQSSAELAATMQKFAENVMMVALKGEEAKQIAAEMDALTKEGASHMEDSVNHMETITSKITFSYEKVRGLNGKTEQISSLLKAIKDIAEQTNLLALNAAIEAARAGDQGRGFAVVADEVRKLSDQVRVAVTDITGVFQSIQTESKDAVDALGAGKEAVVAGSDKIITTQSTFEQLQEEIGITSSQIEAIAAAMYDVLDNTRGVTDSINNIVSVAEQNAASMQEVTAITQDIQQKFNNQ</sequence>
<dbReference type="GO" id="GO:0016020">
    <property type="term" value="C:membrane"/>
    <property type="evidence" value="ECO:0007669"/>
    <property type="project" value="InterPro"/>
</dbReference>
<dbReference type="Pfam" id="PF00015">
    <property type="entry name" value="MCPsignal"/>
    <property type="match status" value="1"/>
</dbReference>
<dbReference type="GO" id="GO:0007165">
    <property type="term" value="P:signal transduction"/>
    <property type="evidence" value="ECO:0007669"/>
    <property type="project" value="UniProtKB-KW"/>
</dbReference>
<feature type="transmembrane region" description="Helical" evidence="3">
    <location>
        <begin position="7"/>
        <end position="23"/>
    </location>
</feature>
<dbReference type="STRING" id="361279.SAMN05421663_101565"/>
<proteinExistence type="predicted"/>
<organism evidence="5 6">
    <name type="scientific">Terribacillus halophilus</name>
    <dbReference type="NCBI Taxonomy" id="361279"/>
    <lineage>
        <taxon>Bacteria</taxon>
        <taxon>Bacillati</taxon>
        <taxon>Bacillota</taxon>
        <taxon>Bacilli</taxon>
        <taxon>Bacillales</taxon>
        <taxon>Bacillaceae</taxon>
        <taxon>Terribacillus</taxon>
    </lineage>
</organism>
<reference evidence="6" key="1">
    <citation type="submission" date="2016-10" db="EMBL/GenBank/DDBJ databases">
        <authorList>
            <person name="Varghese N."/>
            <person name="Submissions S."/>
        </authorList>
    </citation>
    <scope>NUCLEOTIDE SEQUENCE [LARGE SCALE GENOMIC DNA]</scope>
    <source>
        <strain evidence="6">DSM 21620</strain>
    </source>
</reference>
<name>A0A1G6JEB5_9BACI</name>
<evidence type="ECO:0000256" key="3">
    <source>
        <dbReference type="SAM" id="Phobius"/>
    </source>
</evidence>
<dbReference type="SUPFAM" id="SSF58104">
    <property type="entry name" value="Methyl-accepting chemotaxis protein (MCP) signaling domain"/>
    <property type="match status" value="1"/>
</dbReference>
<evidence type="ECO:0000313" key="6">
    <source>
        <dbReference type="Proteomes" id="UP000198666"/>
    </source>
</evidence>
<dbReference type="OrthoDB" id="2168386at2"/>
<gene>
    <name evidence="5" type="ORF">SAMN05421663_101565</name>
</gene>
<keyword evidence="6" id="KW-1185">Reference proteome</keyword>
<evidence type="ECO:0000259" key="4">
    <source>
        <dbReference type="PROSITE" id="PS50111"/>
    </source>
</evidence>
<accession>A0A1G6JEB5</accession>
<feature type="transmembrane region" description="Helical" evidence="3">
    <location>
        <begin position="35"/>
        <end position="54"/>
    </location>
</feature>
<dbReference type="Proteomes" id="UP000198666">
    <property type="component" value="Unassembled WGS sequence"/>
</dbReference>
<dbReference type="Gene3D" id="1.10.287.950">
    <property type="entry name" value="Methyl-accepting chemotaxis protein"/>
    <property type="match status" value="1"/>
</dbReference>
<dbReference type="SMART" id="SM00283">
    <property type="entry name" value="MA"/>
    <property type="match status" value="1"/>
</dbReference>
<evidence type="ECO:0000256" key="2">
    <source>
        <dbReference type="PROSITE-ProRule" id="PRU00284"/>
    </source>
</evidence>
<evidence type="ECO:0000256" key="1">
    <source>
        <dbReference type="ARBA" id="ARBA00023224"/>
    </source>
</evidence>
<keyword evidence="3" id="KW-1133">Transmembrane helix</keyword>
<dbReference type="PANTHER" id="PTHR32089">
    <property type="entry name" value="METHYL-ACCEPTING CHEMOTAXIS PROTEIN MCPB"/>
    <property type="match status" value="1"/>
</dbReference>
<keyword evidence="3" id="KW-0812">Transmembrane</keyword>
<evidence type="ECO:0000313" key="5">
    <source>
        <dbReference type="EMBL" id="SDC17029.1"/>
    </source>
</evidence>
<dbReference type="AlphaFoldDB" id="A0A1G6JEB5"/>